<dbReference type="Gene3D" id="1.10.3970.10">
    <property type="entry name" value="BSD domain"/>
    <property type="match status" value="1"/>
</dbReference>
<keyword evidence="3" id="KW-0677">Repeat</keyword>
<dbReference type="PROSITE" id="PS50858">
    <property type="entry name" value="BSD"/>
    <property type="match status" value="2"/>
</dbReference>
<dbReference type="InterPro" id="IPR005607">
    <property type="entry name" value="BSD_dom"/>
</dbReference>
<reference evidence="13 14" key="1">
    <citation type="submission" date="2020-08" db="EMBL/GenBank/DDBJ databases">
        <title>Aphidius gifuensis genome sequencing and assembly.</title>
        <authorList>
            <person name="Du Z."/>
        </authorList>
    </citation>
    <scope>NUCLEOTIDE SEQUENCE [LARGE SCALE GENOMIC DNA]</scope>
    <source>
        <strain evidence="13">YNYX2018</strain>
        <tissue evidence="13">Adults</tissue>
    </source>
</reference>
<evidence type="ECO:0000259" key="12">
    <source>
        <dbReference type="PROSITE" id="PS50858"/>
    </source>
</evidence>
<comment type="similarity">
    <text evidence="2">Belongs to the TFB1 family.</text>
</comment>
<dbReference type="InterPro" id="IPR013876">
    <property type="entry name" value="TFIIH_BTF_p62_N"/>
</dbReference>
<dbReference type="SUPFAM" id="SSF50729">
    <property type="entry name" value="PH domain-like"/>
    <property type="match status" value="1"/>
</dbReference>
<evidence type="ECO:0000313" key="13">
    <source>
        <dbReference type="EMBL" id="KAF7987419.1"/>
    </source>
</evidence>
<dbReference type="FunFam" id="2.30.29.30:FF:000115">
    <property type="entry name" value="General transcription factor IIH subunit 1"/>
    <property type="match status" value="1"/>
</dbReference>
<dbReference type="InterPro" id="IPR011993">
    <property type="entry name" value="PH-like_dom_sf"/>
</dbReference>
<gene>
    <name evidence="13" type="ORF">HCN44_003181</name>
</gene>
<evidence type="ECO:0000256" key="9">
    <source>
        <dbReference type="ARBA" id="ARBA00057028"/>
    </source>
</evidence>
<dbReference type="SUPFAM" id="SSF140383">
    <property type="entry name" value="BSD domain-like"/>
    <property type="match status" value="2"/>
</dbReference>
<comment type="function">
    <text evidence="9">Component of the general transcription and DNA repair factor IIH (TFIIH) core complex, which is involved in general and transcription-coupled nucleotide excision repair (NER) of damaged DNA and, when complexed to CAK, in RNA transcription by RNA polymerase II. In NER, TFIIH acts by opening DNA around the lesion to allow the excision of the damaged oligonucleotide and its replacement by a new DNA fragment. In transcription, TFIIH has an essential role in transcription initiation. When the pre-initiation complex (PIC) has been established, TFIIH is required for promoter opening and promoter escape. Phosphorylation of the C-terminal tail (CTD) of the largest subunit of RNA polymerase II by the kinase module CAK controls the initiation of transcription.</text>
</comment>
<evidence type="ECO:0000256" key="6">
    <source>
        <dbReference type="ARBA" id="ARBA00023163"/>
    </source>
</evidence>
<dbReference type="Gene3D" id="2.30.29.30">
    <property type="entry name" value="Pleckstrin-homology domain (PH domain)/Phosphotyrosine-binding domain (PTB)"/>
    <property type="match status" value="1"/>
</dbReference>
<dbReference type="PANTHER" id="PTHR12856">
    <property type="entry name" value="TRANSCRIPTION INITIATION FACTOR IIH-RELATED"/>
    <property type="match status" value="1"/>
</dbReference>
<keyword evidence="4" id="KW-0227">DNA damage</keyword>
<evidence type="ECO:0000256" key="7">
    <source>
        <dbReference type="ARBA" id="ARBA00023204"/>
    </source>
</evidence>
<dbReference type="GO" id="GO:0006351">
    <property type="term" value="P:DNA-templated transcription"/>
    <property type="evidence" value="ECO:0007669"/>
    <property type="project" value="InterPro"/>
</dbReference>
<dbReference type="OrthoDB" id="360521at2759"/>
<evidence type="ECO:0000256" key="10">
    <source>
        <dbReference type="ARBA" id="ARBA00070129"/>
    </source>
</evidence>
<evidence type="ECO:0000256" key="3">
    <source>
        <dbReference type="ARBA" id="ARBA00022737"/>
    </source>
</evidence>
<comment type="subcellular location">
    <subcellularLocation>
        <location evidence="1">Nucleus</location>
    </subcellularLocation>
</comment>
<feature type="domain" description="BSD" evidence="12">
    <location>
        <begin position="104"/>
        <end position="150"/>
    </location>
</feature>
<evidence type="ECO:0000313" key="14">
    <source>
        <dbReference type="Proteomes" id="UP000639338"/>
    </source>
</evidence>
<evidence type="ECO:0000256" key="1">
    <source>
        <dbReference type="ARBA" id="ARBA00004123"/>
    </source>
</evidence>
<dbReference type="InterPro" id="IPR035925">
    <property type="entry name" value="BSD_dom_sf"/>
</dbReference>
<dbReference type="CDD" id="cd13229">
    <property type="entry name" value="PH_TFIIH"/>
    <property type="match status" value="1"/>
</dbReference>
<feature type="region of interest" description="Disordered" evidence="11">
    <location>
        <begin position="402"/>
        <end position="427"/>
    </location>
</feature>
<sequence length="586" mass="66546">MTTSSEDVLLQVGQVRYKKGDGTLYVMNERIAWMLDNRDTVSLSHMYSDIKTQKISPDGKAKIQLQLVLRDNTSTTFHFVNKSGVESQIEDRNKVKDWLQRLLPDFKNKLDKELEDKAQVLKSNAKLLQLYHDLVKTNVITPEEFWSQYVPEYTVKNTNQSQEIGVNGAFLADIKPQTDGCNGLKYNLTHDIIKSIFKTYPAVKKKFSENVPNKMTEQDFWTKFFQSHYFHRDRINAGTKDLFTECAKIDDQELKKDIQCGINDPLVDITSFIDKTIDAGYGCGNGDNDRVSGNNVHQSMIKRFNQHSIMVMKTSTVNNNNNKTIETINNTNNNIKNNGLNIGEKNKLTNVSFNNNEPKNKKLRIQEKLIYDDLDTSHDVNLSIGVPLNLTHVDRYLHGPIAGQVGGGSGSATTTATTTTTTSSSSEDVDNILEKLKNEAGDWLNGSNIPRSSMRSLLCPQTAVLVLGELTPGGLLMKGYREDHGAHVIPKELEKELRSVYVSILELLKKFWKCFPPTTPQLEANAVKMHETLSHFHTLILNPFEVRVQQNFSASVNQNLTHHLNQLLNTAYRKFAVWQQRKMQHR</sequence>
<feature type="compositionally biased region" description="Low complexity" evidence="11">
    <location>
        <begin position="411"/>
        <end position="426"/>
    </location>
</feature>
<dbReference type="Proteomes" id="UP000639338">
    <property type="component" value="Unassembled WGS sequence"/>
</dbReference>
<evidence type="ECO:0000256" key="5">
    <source>
        <dbReference type="ARBA" id="ARBA00023015"/>
    </source>
</evidence>
<keyword evidence="7" id="KW-0234">DNA repair</keyword>
<proteinExistence type="inferred from homology"/>
<dbReference type="Pfam" id="PF08567">
    <property type="entry name" value="PH_TFIIH"/>
    <property type="match status" value="1"/>
</dbReference>
<evidence type="ECO:0000256" key="8">
    <source>
        <dbReference type="ARBA" id="ARBA00023242"/>
    </source>
</evidence>
<organism evidence="13 14">
    <name type="scientific">Aphidius gifuensis</name>
    <name type="common">Parasitoid wasp</name>
    <dbReference type="NCBI Taxonomy" id="684658"/>
    <lineage>
        <taxon>Eukaryota</taxon>
        <taxon>Metazoa</taxon>
        <taxon>Ecdysozoa</taxon>
        <taxon>Arthropoda</taxon>
        <taxon>Hexapoda</taxon>
        <taxon>Insecta</taxon>
        <taxon>Pterygota</taxon>
        <taxon>Neoptera</taxon>
        <taxon>Endopterygota</taxon>
        <taxon>Hymenoptera</taxon>
        <taxon>Apocrita</taxon>
        <taxon>Ichneumonoidea</taxon>
        <taxon>Braconidae</taxon>
        <taxon>Aphidiinae</taxon>
        <taxon>Aphidius</taxon>
    </lineage>
</organism>
<dbReference type="EMBL" id="JACMRX010000006">
    <property type="protein sequence ID" value="KAF7987419.1"/>
    <property type="molecule type" value="Genomic_DNA"/>
</dbReference>
<keyword evidence="6" id="KW-0804">Transcription</keyword>
<dbReference type="InterPro" id="IPR027079">
    <property type="entry name" value="Tfb1/GTF2H1"/>
</dbReference>
<protein>
    <recommendedName>
        <fullName evidence="10">General transcription factor IIH subunit 1</fullName>
    </recommendedName>
</protein>
<evidence type="ECO:0000256" key="11">
    <source>
        <dbReference type="SAM" id="MobiDB-lite"/>
    </source>
</evidence>
<dbReference type="GO" id="GO:0006289">
    <property type="term" value="P:nucleotide-excision repair"/>
    <property type="evidence" value="ECO:0007669"/>
    <property type="project" value="InterPro"/>
</dbReference>
<dbReference type="Gene3D" id="6.10.140.1200">
    <property type="match status" value="1"/>
</dbReference>
<evidence type="ECO:0000256" key="4">
    <source>
        <dbReference type="ARBA" id="ARBA00022763"/>
    </source>
</evidence>
<dbReference type="Pfam" id="PF03909">
    <property type="entry name" value="BSD"/>
    <property type="match status" value="1"/>
</dbReference>
<evidence type="ECO:0000256" key="2">
    <source>
        <dbReference type="ARBA" id="ARBA00009448"/>
    </source>
</evidence>
<dbReference type="AlphaFoldDB" id="A0A835CK36"/>
<accession>A0A835CK36</accession>
<keyword evidence="5" id="KW-0805">Transcription regulation</keyword>
<keyword evidence="8" id="KW-0539">Nucleus</keyword>
<keyword evidence="14" id="KW-1185">Reference proteome</keyword>
<dbReference type="SMART" id="SM00751">
    <property type="entry name" value="BSD"/>
    <property type="match status" value="2"/>
</dbReference>
<name>A0A835CK36_APHGI</name>
<comment type="caution">
    <text evidence="13">The sequence shown here is derived from an EMBL/GenBank/DDBJ whole genome shotgun (WGS) entry which is preliminary data.</text>
</comment>
<dbReference type="GO" id="GO:0000439">
    <property type="term" value="C:transcription factor TFIIH core complex"/>
    <property type="evidence" value="ECO:0007669"/>
    <property type="project" value="InterPro"/>
</dbReference>
<feature type="domain" description="BSD" evidence="12">
    <location>
        <begin position="180"/>
        <end position="232"/>
    </location>
</feature>